<proteinExistence type="inferred from homology"/>
<dbReference type="InterPro" id="IPR006311">
    <property type="entry name" value="TAT_signal"/>
</dbReference>
<dbReference type="InterPro" id="IPR011659">
    <property type="entry name" value="WD40"/>
</dbReference>
<dbReference type="Pfam" id="PF07676">
    <property type="entry name" value="PD40"/>
    <property type="match status" value="3"/>
</dbReference>
<evidence type="ECO:0008006" key="6">
    <source>
        <dbReference type="Google" id="ProtNLM"/>
    </source>
</evidence>
<accession>A0ABT5G184</accession>
<protein>
    <recommendedName>
        <fullName evidence="6">WD40 repeat protein</fullName>
    </recommendedName>
</protein>
<evidence type="ECO:0000256" key="3">
    <source>
        <dbReference type="SAM" id="SignalP"/>
    </source>
</evidence>
<dbReference type="Proteomes" id="UP001221328">
    <property type="component" value="Unassembled WGS sequence"/>
</dbReference>
<feature type="chain" id="PRO_5045133011" description="WD40 repeat protein" evidence="3">
    <location>
        <begin position="28"/>
        <end position="426"/>
    </location>
</feature>
<dbReference type="InterPro" id="IPR011042">
    <property type="entry name" value="6-blade_b-propeller_TolB-like"/>
</dbReference>
<gene>
    <name evidence="4" type="ORF">PO587_29485</name>
</gene>
<sequence length="426" mass="43943">MRLARRTALGAALVAALAGTAVAPAAAHPAHRHPSTTRVSTGPHGREADAASAEPALSADGRYVAFVSAADDLVPGDTDGFADVFVHDLRTGRTERVAEGPASHPALSGDGRHVVFATSAALARGDDNDAADIYVLDRRTHRTERVSFGHPTSWGANGMPTISADGRVVAYVTSAPDVVPGDDNGRDDVVVHDRRTGGDELVQYSTSGVLGSADALFPSLSADGRYVSFDTPAPLVPDIVVSKTRLVYLRDRRTGTTELVSRPTKYDYKSYADASSLSGDGGRVAFESSLYSLVPGDTNKAPDVFVYDRAAQTTVRVSTAADGTQADGPSADASLSADGRHVAFTSTADNLVPGDTNGVADIFVKDLATGAVSRVGLGADGAQADGASTAVSLDAHGRRAAFPSTATNLVPDDTNGVADVFVRKVG</sequence>
<dbReference type="PROSITE" id="PS51318">
    <property type="entry name" value="TAT"/>
    <property type="match status" value="1"/>
</dbReference>
<reference evidence="4 5" key="1">
    <citation type="journal article" date="2015" name="Int. J. Syst. Evol. Microbiol.">
        <title>Streptomyces gilvifuscus sp. nov., an actinomycete that produces antibacterial compounds isolated from soil.</title>
        <authorList>
            <person name="Nguyen T.M."/>
            <person name="Kim J."/>
        </authorList>
    </citation>
    <scope>NUCLEOTIDE SEQUENCE [LARGE SCALE GENOMIC DNA]</scope>
    <source>
        <strain evidence="4 5">T113</strain>
    </source>
</reference>
<feature type="region of interest" description="Disordered" evidence="2">
    <location>
        <begin position="25"/>
        <end position="54"/>
    </location>
</feature>
<feature type="signal peptide" evidence="3">
    <location>
        <begin position="1"/>
        <end position="27"/>
    </location>
</feature>
<dbReference type="PANTHER" id="PTHR36842:SF2">
    <property type="entry name" value="SLR0505 PROTEIN"/>
    <property type="match status" value="1"/>
</dbReference>
<evidence type="ECO:0000256" key="1">
    <source>
        <dbReference type="ARBA" id="ARBA00009820"/>
    </source>
</evidence>
<evidence type="ECO:0000313" key="4">
    <source>
        <dbReference type="EMBL" id="MDC2958584.1"/>
    </source>
</evidence>
<dbReference type="RefSeq" id="WP_272177318.1">
    <property type="nucleotide sequence ID" value="NZ_JAQOSK010000013.1"/>
</dbReference>
<dbReference type="SUPFAM" id="SSF82171">
    <property type="entry name" value="DPP6 N-terminal domain-like"/>
    <property type="match status" value="1"/>
</dbReference>
<keyword evidence="3" id="KW-0732">Signal</keyword>
<dbReference type="EMBL" id="JAQOSK010000013">
    <property type="protein sequence ID" value="MDC2958584.1"/>
    <property type="molecule type" value="Genomic_DNA"/>
</dbReference>
<organism evidence="4 5">
    <name type="scientific">Streptomyces gilvifuscus</name>
    <dbReference type="NCBI Taxonomy" id="1550617"/>
    <lineage>
        <taxon>Bacteria</taxon>
        <taxon>Bacillati</taxon>
        <taxon>Actinomycetota</taxon>
        <taxon>Actinomycetes</taxon>
        <taxon>Kitasatosporales</taxon>
        <taxon>Streptomycetaceae</taxon>
        <taxon>Streptomyces</taxon>
    </lineage>
</organism>
<dbReference type="Gene3D" id="2.120.10.30">
    <property type="entry name" value="TolB, C-terminal domain"/>
    <property type="match status" value="1"/>
</dbReference>
<comment type="similarity">
    <text evidence="1">Belongs to the TolB family.</text>
</comment>
<dbReference type="PANTHER" id="PTHR36842">
    <property type="entry name" value="PROTEIN TOLB HOMOLOG"/>
    <property type="match status" value="1"/>
</dbReference>
<name>A0ABT5G184_9ACTN</name>
<comment type="caution">
    <text evidence="4">The sequence shown here is derived from an EMBL/GenBank/DDBJ whole genome shotgun (WGS) entry which is preliminary data.</text>
</comment>
<evidence type="ECO:0000256" key="2">
    <source>
        <dbReference type="SAM" id="MobiDB-lite"/>
    </source>
</evidence>
<keyword evidence="5" id="KW-1185">Reference proteome</keyword>
<evidence type="ECO:0000313" key="5">
    <source>
        <dbReference type="Proteomes" id="UP001221328"/>
    </source>
</evidence>